<feature type="transmembrane region" description="Helical" evidence="1">
    <location>
        <begin position="12"/>
        <end position="33"/>
    </location>
</feature>
<dbReference type="STRING" id="1802555.A2755_00875"/>
<dbReference type="Proteomes" id="UP000177029">
    <property type="component" value="Unassembled WGS sequence"/>
</dbReference>
<protein>
    <submittedName>
        <fullName evidence="2">Uncharacterized protein</fullName>
    </submittedName>
</protein>
<evidence type="ECO:0000256" key="1">
    <source>
        <dbReference type="SAM" id="Phobius"/>
    </source>
</evidence>
<sequence length="160" mass="18324">MIFDQLAEIFSTYKVISAIISVVFLFVVIRYLIVTDALGGFRKYKLDIYKYGGEEKKRIPARWKRVLKLVQSSEPEDWKQAVLYADEMFDDMLKIANYGGATAVERLAGVDASQIPTIDQLRELRSGVFSAINADEQLDQAHVKDLLREYRTVFQGMGYL</sequence>
<gene>
    <name evidence="2" type="ORF">A2755_00875</name>
</gene>
<evidence type="ECO:0000313" key="2">
    <source>
        <dbReference type="EMBL" id="OGM91900.1"/>
    </source>
</evidence>
<comment type="caution">
    <text evidence="2">The sequence shown here is derived from an EMBL/GenBank/DDBJ whole genome shotgun (WGS) entry which is preliminary data.</text>
</comment>
<name>A0A1F8DTF6_9BACT</name>
<dbReference type="EMBL" id="MGIP01000005">
    <property type="protein sequence ID" value="OGM91900.1"/>
    <property type="molecule type" value="Genomic_DNA"/>
</dbReference>
<accession>A0A1F8DTF6</accession>
<dbReference type="AlphaFoldDB" id="A0A1F8DTF6"/>
<evidence type="ECO:0000313" key="3">
    <source>
        <dbReference type="Proteomes" id="UP000177029"/>
    </source>
</evidence>
<keyword evidence="1" id="KW-1133">Transmembrane helix</keyword>
<keyword evidence="1" id="KW-0472">Membrane</keyword>
<proteinExistence type="predicted"/>
<organism evidence="2 3">
    <name type="scientific">Candidatus Wolfebacteria bacterium RIFCSPHIGHO2_01_FULL_48_22</name>
    <dbReference type="NCBI Taxonomy" id="1802555"/>
    <lineage>
        <taxon>Bacteria</taxon>
        <taxon>Candidatus Wolfeibacteriota</taxon>
    </lineage>
</organism>
<keyword evidence="1" id="KW-0812">Transmembrane</keyword>
<reference evidence="2 3" key="1">
    <citation type="journal article" date="2016" name="Nat. Commun.">
        <title>Thousands of microbial genomes shed light on interconnected biogeochemical processes in an aquifer system.</title>
        <authorList>
            <person name="Anantharaman K."/>
            <person name="Brown C.T."/>
            <person name="Hug L.A."/>
            <person name="Sharon I."/>
            <person name="Castelle C.J."/>
            <person name="Probst A.J."/>
            <person name="Thomas B.C."/>
            <person name="Singh A."/>
            <person name="Wilkins M.J."/>
            <person name="Karaoz U."/>
            <person name="Brodie E.L."/>
            <person name="Williams K.H."/>
            <person name="Hubbard S.S."/>
            <person name="Banfield J.F."/>
        </authorList>
    </citation>
    <scope>NUCLEOTIDE SEQUENCE [LARGE SCALE GENOMIC DNA]</scope>
</reference>